<dbReference type="PANTHER" id="PTHR43537">
    <property type="entry name" value="TRANSCRIPTIONAL REGULATOR, GNTR FAMILY"/>
    <property type="match status" value="1"/>
</dbReference>
<proteinExistence type="predicted"/>
<dbReference type="PANTHER" id="PTHR43537:SF24">
    <property type="entry name" value="GLUCONATE OPERON TRANSCRIPTIONAL REPRESSOR"/>
    <property type="match status" value="1"/>
</dbReference>
<protein>
    <recommendedName>
        <fullName evidence="4">HTH gntR-type domain-containing protein</fullName>
    </recommendedName>
</protein>
<comment type="caution">
    <text evidence="5">The sequence shown here is derived from an EMBL/GenBank/DDBJ whole genome shotgun (WGS) entry which is preliminary data.</text>
</comment>
<dbReference type="InterPro" id="IPR036388">
    <property type="entry name" value="WH-like_DNA-bd_sf"/>
</dbReference>
<keyword evidence="3" id="KW-0804">Transcription</keyword>
<dbReference type="Proteomes" id="UP001499884">
    <property type="component" value="Unassembled WGS sequence"/>
</dbReference>
<dbReference type="PROSITE" id="PS50949">
    <property type="entry name" value="HTH_GNTR"/>
    <property type="match status" value="1"/>
</dbReference>
<keyword evidence="6" id="KW-1185">Reference proteome</keyword>
<dbReference type="InterPro" id="IPR036390">
    <property type="entry name" value="WH_DNA-bd_sf"/>
</dbReference>
<gene>
    <name evidence="5" type="ORF">GCM10023082_00650</name>
</gene>
<dbReference type="SUPFAM" id="SSF48008">
    <property type="entry name" value="GntR ligand-binding domain-like"/>
    <property type="match status" value="1"/>
</dbReference>
<dbReference type="PRINTS" id="PR00035">
    <property type="entry name" value="HTHGNTR"/>
</dbReference>
<evidence type="ECO:0000313" key="5">
    <source>
        <dbReference type="EMBL" id="GAA3706539.1"/>
    </source>
</evidence>
<name>A0ABP7DMM9_9ACTN</name>
<dbReference type="SMART" id="SM00895">
    <property type="entry name" value="FCD"/>
    <property type="match status" value="1"/>
</dbReference>
<dbReference type="InterPro" id="IPR011711">
    <property type="entry name" value="GntR_C"/>
</dbReference>
<dbReference type="SUPFAM" id="SSF46785">
    <property type="entry name" value="Winged helix' DNA-binding domain"/>
    <property type="match status" value="1"/>
</dbReference>
<evidence type="ECO:0000256" key="1">
    <source>
        <dbReference type="ARBA" id="ARBA00023015"/>
    </source>
</evidence>
<dbReference type="SMART" id="SM00345">
    <property type="entry name" value="HTH_GNTR"/>
    <property type="match status" value="1"/>
</dbReference>
<dbReference type="InterPro" id="IPR008920">
    <property type="entry name" value="TF_FadR/GntR_C"/>
</dbReference>
<dbReference type="CDD" id="cd07377">
    <property type="entry name" value="WHTH_GntR"/>
    <property type="match status" value="1"/>
</dbReference>
<feature type="domain" description="HTH gntR-type" evidence="4">
    <location>
        <begin position="17"/>
        <end position="84"/>
    </location>
</feature>
<evidence type="ECO:0000259" key="4">
    <source>
        <dbReference type="PROSITE" id="PS50949"/>
    </source>
</evidence>
<reference evidence="6" key="1">
    <citation type="journal article" date="2019" name="Int. J. Syst. Evol. Microbiol.">
        <title>The Global Catalogue of Microorganisms (GCM) 10K type strain sequencing project: providing services to taxonomists for standard genome sequencing and annotation.</title>
        <authorList>
            <consortium name="The Broad Institute Genomics Platform"/>
            <consortium name="The Broad Institute Genome Sequencing Center for Infectious Disease"/>
            <person name="Wu L."/>
            <person name="Ma J."/>
        </authorList>
    </citation>
    <scope>NUCLEOTIDE SEQUENCE [LARGE SCALE GENOMIC DNA]</scope>
    <source>
        <strain evidence="6">JCM 30846</strain>
    </source>
</reference>
<accession>A0ABP7DMM9</accession>
<dbReference type="Gene3D" id="1.10.10.10">
    <property type="entry name" value="Winged helix-like DNA-binding domain superfamily/Winged helix DNA-binding domain"/>
    <property type="match status" value="1"/>
</dbReference>
<organism evidence="5 6">
    <name type="scientific">Streptomyces tremellae</name>
    <dbReference type="NCBI Taxonomy" id="1124239"/>
    <lineage>
        <taxon>Bacteria</taxon>
        <taxon>Bacillati</taxon>
        <taxon>Actinomycetota</taxon>
        <taxon>Actinomycetes</taxon>
        <taxon>Kitasatosporales</taxon>
        <taxon>Streptomycetaceae</taxon>
        <taxon>Streptomyces</taxon>
    </lineage>
</organism>
<dbReference type="Gene3D" id="1.20.120.530">
    <property type="entry name" value="GntR ligand-binding domain-like"/>
    <property type="match status" value="1"/>
</dbReference>
<dbReference type="Pfam" id="PF07729">
    <property type="entry name" value="FCD"/>
    <property type="match status" value="1"/>
</dbReference>
<sequence length="237" mass="25831">MTLATGTGPAGGTDANANRTVQAYNELRALLLSGHYEPDSRLTESELTARLGVSRGTVRSVLARLAQEGYVTAEAHRSARTRSFSVDEALEILETREVLEAALAASAARRATEDDLAAMTATCERMWECQVPGGRDEYWKLNRRFHGQIRAAARHATLSRFVDSLLHPLVMQQYRDADRSHPRTDSVREHEAVLATIATGNPEAAAAAMRHHLSAARRALQLQLAEPGGDPGRPSGR</sequence>
<keyword evidence="1" id="KW-0805">Transcription regulation</keyword>
<dbReference type="RefSeq" id="WP_345639695.1">
    <property type="nucleotide sequence ID" value="NZ_BAABEP010000001.1"/>
</dbReference>
<keyword evidence="2" id="KW-0238">DNA-binding</keyword>
<dbReference type="EMBL" id="BAABEP010000001">
    <property type="protein sequence ID" value="GAA3706539.1"/>
    <property type="molecule type" value="Genomic_DNA"/>
</dbReference>
<evidence type="ECO:0000256" key="2">
    <source>
        <dbReference type="ARBA" id="ARBA00023125"/>
    </source>
</evidence>
<evidence type="ECO:0000256" key="3">
    <source>
        <dbReference type="ARBA" id="ARBA00023163"/>
    </source>
</evidence>
<evidence type="ECO:0000313" key="6">
    <source>
        <dbReference type="Proteomes" id="UP001499884"/>
    </source>
</evidence>
<dbReference type="Pfam" id="PF00392">
    <property type="entry name" value="GntR"/>
    <property type="match status" value="1"/>
</dbReference>
<dbReference type="InterPro" id="IPR000524">
    <property type="entry name" value="Tscrpt_reg_HTH_GntR"/>
</dbReference>